<evidence type="ECO:0000313" key="2">
    <source>
        <dbReference type="Proteomes" id="UP000226092"/>
    </source>
</evidence>
<organism evidence="1 2">
    <name type="scientific">Aeromonas phage AS-zj</name>
    <dbReference type="NCBI Taxonomy" id="2024208"/>
    <lineage>
        <taxon>Viruses</taxon>
        <taxon>Duplodnaviria</taxon>
        <taxon>Heunggongvirae</taxon>
        <taxon>Uroviricota</taxon>
        <taxon>Caudoviricetes</taxon>
        <taxon>Pantevenvirales</taxon>
        <taxon>Straboviridae</taxon>
        <taxon>Emmerichvirinae</taxon>
        <taxon>Ceceduovirus</taxon>
        <taxon>Ceceduovirus aszj</taxon>
    </lineage>
</organism>
<dbReference type="GeneID" id="55604611"/>
<keyword evidence="2" id="KW-1185">Reference proteome</keyword>
<protein>
    <submittedName>
        <fullName evidence="1">Uncharacterized protein</fullName>
    </submittedName>
</protein>
<reference evidence="1 2" key="1">
    <citation type="submission" date="2017-07" db="EMBL/GenBank/DDBJ databases">
        <title>In vitro design and evaluation of phage cocktails against multidrug-resistant Aeromonas salmonicida.</title>
        <authorList>
            <person name="Chen L."/>
            <person name="Yuan S."/>
            <person name="Ma Y."/>
        </authorList>
    </citation>
    <scope>NUCLEOTIDE SEQUENCE [LARGE SCALE GENOMIC DNA]</scope>
</reference>
<sequence>MKVRFKNIESKYAFTTGGRANMSIAEYMGNDFHEAQTCFDGSIELVDSKGNNITLNTYGKAVPDNGWNACFFEDETQYLEMHYED</sequence>
<evidence type="ECO:0000313" key="1">
    <source>
        <dbReference type="EMBL" id="ASU00308.1"/>
    </source>
</evidence>
<dbReference type="RefSeq" id="YP_009834544.1">
    <property type="nucleotide sequence ID" value="NC_048673.1"/>
</dbReference>
<accession>A0A223LE85</accession>
<dbReference type="KEGG" id="vg:55604611"/>
<proteinExistence type="predicted"/>
<dbReference type="EMBL" id="MF448340">
    <property type="protein sequence ID" value="ASU00308.1"/>
    <property type="molecule type" value="Genomic_DNA"/>
</dbReference>
<dbReference type="Proteomes" id="UP000226092">
    <property type="component" value="Segment"/>
</dbReference>
<name>A0A223LE85_9CAUD</name>